<dbReference type="GeneID" id="85015375"/>
<organism evidence="1 2">
    <name type="scientific">Oribacterium sinus</name>
    <dbReference type="NCBI Taxonomy" id="237576"/>
    <lineage>
        <taxon>Bacteria</taxon>
        <taxon>Bacillati</taxon>
        <taxon>Bacillota</taxon>
        <taxon>Clostridia</taxon>
        <taxon>Lachnospirales</taxon>
        <taxon>Lachnospiraceae</taxon>
        <taxon>Oribacterium</taxon>
    </lineage>
</organism>
<reference evidence="1 2" key="1">
    <citation type="submission" date="2020-08" db="EMBL/GenBank/DDBJ databases">
        <title>Genomic Encyclopedia of Type Strains, Phase IV (KMG-IV): sequencing the most valuable type-strain genomes for metagenomic binning, comparative biology and taxonomic classification.</title>
        <authorList>
            <person name="Goeker M."/>
        </authorList>
    </citation>
    <scope>NUCLEOTIDE SEQUENCE [LARGE SCALE GENOMIC DNA]</scope>
    <source>
        <strain evidence="1 2">DSM 17245</strain>
    </source>
</reference>
<evidence type="ECO:0000313" key="1">
    <source>
        <dbReference type="EMBL" id="MBB6041854.1"/>
    </source>
</evidence>
<proteinExistence type="predicted"/>
<dbReference type="RefSeq" id="WP_183684410.1">
    <property type="nucleotide sequence ID" value="NZ_JACHHH010000009.1"/>
</dbReference>
<dbReference type="AlphaFoldDB" id="A0A7W9W3C7"/>
<gene>
    <name evidence="1" type="ORF">HNQ46_001844</name>
</gene>
<evidence type="ECO:0000313" key="2">
    <source>
        <dbReference type="Proteomes" id="UP000522163"/>
    </source>
</evidence>
<sequence>MGDTSIIARRLKNGHVQYGWSGNGGYFKNVGNRLLWWYKSPKDVEYLFSLGETALIGQIGSENGGYGWFDTHSPTGEPFSEGNTEREIFSELDFVDYGYFYDIDHRWYYVIPGPFRIKMPLELIKNRLDEDDYEFDFRDEVEAKVDSFILQDYQKYDSAFADFLKNKGYDAETILGEISEDGLASTYTLFERYPYIYKYFDDWILIKTNADNTEISEIIVKKHSKKHVETCNW</sequence>
<dbReference type="EMBL" id="JACHHH010000009">
    <property type="protein sequence ID" value="MBB6041854.1"/>
    <property type="molecule type" value="Genomic_DNA"/>
</dbReference>
<protein>
    <submittedName>
        <fullName evidence="1">Uncharacterized protein</fullName>
    </submittedName>
</protein>
<dbReference type="Proteomes" id="UP000522163">
    <property type="component" value="Unassembled WGS sequence"/>
</dbReference>
<accession>A0A7W9W3C7</accession>
<comment type="caution">
    <text evidence="1">The sequence shown here is derived from an EMBL/GenBank/DDBJ whole genome shotgun (WGS) entry which is preliminary data.</text>
</comment>
<name>A0A7W9W3C7_9FIRM</name>